<evidence type="ECO:0000313" key="3">
    <source>
        <dbReference type="Proteomes" id="UP001152795"/>
    </source>
</evidence>
<dbReference type="PANTHER" id="PTHR22775:SF44">
    <property type="entry name" value="SORTING NEXIN-14"/>
    <property type="match status" value="1"/>
</dbReference>
<dbReference type="SUPFAM" id="SSF48097">
    <property type="entry name" value="Regulator of G-protein signaling, RGS"/>
    <property type="match status" value="1"/>
</dbReference>
<dbReference type="InterPro" id="IPR016137">
    <property type="entry name" value="RGS"/>
</dbReference>
<dbReference type="AlphaFoldDB" id="A0A7D9DTG1"/>
<dbReference type="PANTHER" id="PTHR22775">
    <property type="entry name" value="SORTING NEXIN"/>
    <property type="match status" value="1"/>
</dbReference>
<feature type="compositionally biased region" description="Polar residues" evidence="1">
    <location>
        <begin position="347"/>
        <end position="364"/>
    </location>
</feature>
<feature type="region of interest" description="Disordered" evidence="1">
    <location>
        <begin position="347"/>
        <end position="374"/>
    </location>
</feature>
<dbReference type="Proteomes" id="UP001152795">
    <property type="component" value="Unassembled WGS sequence"/>
</dbReference>
<dbReference type="OrthoDB" id="5957963at2759"/>
<dbReference type="GO" id="GO:0035091">
    <property type="term" value="F:phosphatidylinositol binding"/>
    <property type="evidence" value="ECO:0007669"/>
    <property type="project" value="InterPro"/>
</dbReference>
<dbReference type="PROSITE" id="PS50132">
    <property type="entry name" value="RGS"/>
    <property type="match status" value="1"/>
</dbReference>
<dbReference type="Gene3D" id="3.30.1520.10">
    <property type="entry name" value="Phox-like domain"/>
    <property type="match status" value="1"/>
</dbReference>
<name>A0A7D9DTG1_PARCT</name>
<sequence>DFNKRSLVPDLTDHDEKELLKEAKTIYNKYFVKDAPDFIPFETSIVDSLRKVVQSSSDQLTRIEMATPLYRAYEHVFDQLEHTYLPLFHQSDEYFNMICGNRDRDKPAVKPTQRALKKKLEPIGKKLVNSLKDILPLSKGQEGHYKMSEDEPFELVDEASDALLDDIDIVEDLELRDSILPVRDMSDWIISIPKVAFKYHGSKEMVSYVISVCESESNENMNRWDVKRQHHEFYVLHNKLTEFHGFFGGAGLPQKRNSTLSSRQATEIDENYRNSFKHYLQDLVRNPLTRGSALLFRFLSPDKEFTNMFTPDTVGQVAGKKLKSVATKLKKEKGKNLETFLHSFLASTKPPSGRSTPVSGSPNTQRKEYRVQTTQNTGNKDVTLAANFNKDGSNKMKRKISKECKDSTVKPKPVLQLNGVTEYILYIAIHLFEVPVWLLNLLLCFQIVGQRTFDDFVDRYLAYKIRLAFHEYHFVPVIHMFRDAVFFDNDPPRTDAEKMERRDKTLRQLLGFFPTPLVKLLGKQRYNEGLTAIFELLQYEQLNKQLAYTLLDTLVTEVFPEIEQQDTKNEEE</sequence>
<dbReference type="InterPro" id="IPR013937">
    <property type="entry name" value="Sorting_nexin_C"/>
</dbReference>
<dbReference type="Pfam" id="PF08628">
    <property type="entry name" value="Nexin_C"/>
    <property type="match status" value="1"/>
</dbReference>
<dbReference type="Pfam" id="PF00787">
    <property type="entry name" value="PX"/>
    <property type="match status" value="1"/>
</dbReference>
<dbReference type="Gene3D" id="1.10.167.10">
    <property type="entry name" value="Regulator of G-protein Signalling 4, domain 2"/>
    <property type="match status" value="1"/>
</dbReference>
<dbReference type="InterPro" id="IPR036871">
    <property type="entry name" value="PX_dom_sf"/>
</dbReference>
<evidence type="ECO:0000313" key="2">
    <source>
        <dbReference type="EMBL" id="CAB3992410.1"/>
    </source>
</evidence>
<gene>
    <name evidence="2" type="ORF">PACLA_8A016319</name>
</gene>
<comment type="caution">
    <text evidence="2">The sequence shown here is derived from an EMBL/GenBank/DDBJ whole genome shotgun (WGS) entry which is preliminary data.</text>
</comment>
<dbReference type="PROSITE" id="PS50195">
    <property type="entry name" value="PX"/>
    <property type="match status" value="1"/>
</dbReference>
<dbReference type="InterPro" id="IPR001683">
    <property type="entry name" value="PX_dom"/>
</dbReference>
<keyword evidence="3" id="KW-1185">Reference proteome</keyword>
<dbReference type="SUPFAM" id="SSF64268">
    <property type="entry name" value="PX domain"/>
    <property type="match status" value="1"/>
</dbReference>
<reference evidence="2" key="1">
    <citation type="submission" date="2020-04" db="EMBL/GenBank/DDBJ databases">
        <authorList>
            <person name="Alioto T."/>
            <person name="Alioto T."/>
            <person name="Gomez Garrido J."/>
        </authorList>
    </citation>
    <scope>NUCLEOTIDE SEQUENCE</scope>
    <source>
        <strain evidence="2">A484AB</strain>
    </source>
</reference>
<protein>
    <submittedName>
        <fullName evidence="2">Sorting nexin-14-like isoform X1</fullName>
    </submittedName>
</protein>
<dbReference type="InterPro" id="IPR036305">
    <property type="entry name" value="RGS_sf"/>
</dbReference>
<feature type="non-terminal residue" evidence="2">
    <location>
        <position position="572"/>
    </location>
</feature>
<evidence type="ECO:0000256" key="1">
    <source>
        <dbReference type="SAM" id="MobiDB-lite"/>
    </source>
</evidence>
<organism evidence="2 3">
    <name type="scientific">Paramuricea clavata</name>
    <name type="common">Red gorgonian</name>
    <name type="synonym">Violescent sea-whip</name>
    <dbReference type="NCBI Taxonomy" id="317549"/>
    <lineage>
        <taxon>Eukaryota</taxon>
        <taxon>Metazoa</taxon>
        <taxon>Cnidaria</taxon>
        <taxon>Anthozoa</taxon>
        <taxon>Octocorallia</taxon>
        <taxon>Malacalcyonacea</taxon>
        <taxon>Plexauridae</taxon>
        <taxon>Paramuricea</taxon>
    </lineage>
</organism>
<dbReference type="InterPro" id="IPR044926">
    <property type="entry name" value="RGS_subdomain_2"/>
</dbReference>
<accession>A0A7D9DTG1</accession>
<dbReference type="Pfam" id="PF00615">
    <property type="entry name" value="RGS"/>
    <property type="match status" value="1"/>
</dbReference>
<proteinExistence type="predicted"/>
<dbReference type="EMBL" id="CACRXK020002044">
    <property type="protein sequence ID" value="CAB3992410.1"/>
    <property type="molecule type" value="Genomic_DNA"/>
</dbReference>